<organism evidence="18 19">
    <name type="scientific">Phaeovibrio sulfidiphilus</name>
    <dbReference type="NCBI Taxonomy" id="1220600"/>
    <lineage>
        <taxon>Bacteria</taxon>
        <taxon>Pseudomonadati</taxon>
        <taxon>Pseudomonadota</taxon>
        <taxon>Alphaproteobacteria</taxon>
        <taxon>Rhodospirillales</taxon>
        <taxon>Rhodospirillaceae</taxon>
        <taxon>Phaeovibrio</taxon>
    </lineage>
</organism>
<evidence type="ECO:0000256" key="1">
    <source>
        <dbReference type="ARBA" id="ARBA00005130"/>
    </source>
</evidence>
<accession>A0A8J6YU11</accession>
<feature type="region of interest" description="Disordered" evidence="16">
    <location>
        <begin position="1"/>
        <end position="21"/>
    </location>
</feature>
<dbReference type="PANTHER" id="PTHR43808">
    <property type="entry name" value="ACETYLORNITHINE DEACETYLASE"/>
    <property type="match status" value="1"/>
</dbReference>
<dbReference type="AlphaFoldDB" id="A0A8J6YU11"/>
<dbReference type="GO" id="GO:0009014">
    <property type="term" value="F:succinyl-diaminopimelate desuccinylase activity"/>
    <property type="evidence" value="ECO:0007669"/>
    <property type="project" value="UniProtKB-UniRule"/>
</dbReference>
<evidence type="ECO:0000256" key="11">
    <source>
        <dbReference type="ARBA" id="ARBA00023154"/>
    </source>
</evidence>
<comment type="catalytic activity">
    <reaction evidence="14 15">
        <text>N-succinyl-(2S,6S)-2,6-diaminopimelate + H2O = (2S,6S)-2,6-diaminopimelate + succinate</text>
        <dbReference type="Rhea" id="RHEA:22608"/>
        <dbReference type="ChEBI" id="CHEBI:15377"/>
        <dbReference type="ChEBI" id="CHEBI:30031"/>
        <dbReference type="ChEBI" id="CHEBI:57609"/>
        <dbReference type="ChEBI" id="CHEBI:58087"/>
        <dbReference type="EC" id="3.5.1.18"/>
    </reaction>
</comment>
<feature type="binding site" evidence="15">
    <location>
        <position position="101"/>
    </location>
    <ligand>
        <name>Zn(2+)</name>
        <dbReference type="ChEBI" id="CHEBI:29105"/>
        <label>1</label>
    </ligand>
</feature>
<dbReference type="InterPro" id="IPR005941">
    <property type="entry name" value="DapE_proteobac"/>
</dbReference>
<feature type="binding site" evidence="15">
    <location>
        <position position="132"/>
    </location>
    <ligand>
        <name>Zn(2+)</name>
        <dbReference type="ChEBI" id="CHEBI:29105"/>
        <label>1</label>
    </ligand>
</feature>
<dbReference type="Pfam" id="PF01546">
    <property type="entry name" value="Peptidase_M20"/>
    <property type="match status" value="1"/>
</dbReference>
<dbReference type="GO" id="GO:0019877">
    <property type="term" value="P:diaminopimelate biosynthetic process"/>
    <property type="evidence" value="ECO:0007669"/>
    <property type="project" value="UniProtKB-UniRule"/>
</dbReference>
<keyword evidence="6 15" id="KW-0028">Amino-acid biosynthesis</keyword>
<keyword evidence="12 15" id="KW-0170">Cobalt</keyword>
<name>A0A8J6YU11_9PROT</name>
<feature type="binding site" evidence="15">
    <location>
        <position position="166"/>
    </location>
    <ligand>
        <name>Zn(2+)</name>
        <dbReference type="ChEBI" id="CHEBI:29105"/>
        <label>2</label>
    </ligand>
</feature>
<feature type="binding site" evidence="15">
    <location>
        <position position="383"/>
    </location>
    <ligand>
        <name>Zn(2+)</name>
        <dbReference type="ChEBI" id="CHEBI:29105"/>
        <label>2</label>
    </ligand>
</feature>
<dbReference type="CDD" id="cd03891">
    <property type="entry name" value="M20_DapE_proteobac"/>
    <property type="match status" value="1"/>
</dbReference>
<protein>
    <recommendedName>
        <fullName evidence="5 15">Succinyl-diaminopimelate desuccinylase</fullName>
        <shortName evidence="15">SDAP desuccinylase</shortName>
        <ecNumber evidence="4 15">3.5.1.18</ecNumber>
    </recommendedName>
    <alternativeName>
        <fullName evidence="13 15">N-succinyl-LL-2,6-diaminoheptanedioate amidohydrolase</fullName>
    </alternativeName>
</protein>
<proteinExistence type="inferred from homology"/>
<reference evidence="18" key="1">
    <citation type="submission" date="2020-10" db="EMBL/GenBank/DDBJ databases">
        <title>Genome sequence of the unusual species of purple photosynthetic bacteria, Phaeovibrio sulfidiphilus DSM 23193, type strain.</title>
        <authorList>
            <person name="Kyndt J.A."/>
            <person name="Meyer T.E."/>
        </authorList>
    </citation>
    <scope>NUCLEOTIDE SEQUENCE</scope>
    <source>
        <strain evidence="18">DSM 23193</strain>
    </source>
</reference>
<feature type="binding site" evidence="15">
    <location>
        <position position="194"/>
    </location>
    <ligand>
        <name>Zn(2+)</name>
        <dbReference type="ChEBI" id="CHEBI:29105"/>
        <label>1</label>
    </ligand>
</feature>
<evidence type="ECO:0000256" key="8">
    <source>
        <dbReference type="ARBA" id="ARBA00022801"/>
    </source>
</evidence>
<evidence type="ECO:0000313" key="19">
    <source>
        <dbReference type="Proteomes" id="UP000631034"/>
    </source>
</evidence>
<dbReference type="PANTHER" id="PTHR43808:SF31">
    <property type="entry name" value="N-ACETYL-L-CITRULLINE DEACETYLASE"/>
    <property type="match status" value="1"/>
</dbReference>
<dbReference type="GO" id="GO:0008270">
    <property type="term" value="F:zinc ion binding"/>
    <property type="evidence" value="ECO:0007669"/>
    <property type="project" value="UniProtKB-UniRule"/>
</dbReference>
<dbReference type="SUPFAM" id="SSF53187">
    <property type="entry name" value="Zn-dependent exopeptidases"/>
    <property type="match status" value="1"/>
</dbReference>
<keyword evidence="11 15" id="KW-0457">Lysine biosynthesis</keyword>
<sequence>MTPDTLPAPGRTDAGTAPAPAWTFGDLTDPVQVLRALVACKSVTPVDDGALDVVQSALEALGFTCTRIASGVEGATGKDARVDNLFAVRGTSGPAFGFAGHTDVVPAGDGWSADPFGGEVRDGHIFGRGVADMKGGIAAFIAALARQPAGFPGTGRIALLITGDEEGPAVHGTLAILKWMKDNGVTLDHCLIGEPTNATEMGQEIKVGRRGSINVTITVNGTGGHVAHPHRANNPVHRAIRLAAALTAQPLDRGTPHFQPSSLQVTSIDVGNTTTNVIPSRALIRLNIRFNDLHTGASLEAWLRERCLEACEGREDFFSMETSVCGEAFLTKPERLARMIADAAELIGGQRPVYSTSGGTSDARFINTLCPTAEYGLVGRTMHQANESVAVDDLEQLTRIYDEVLKRYFEDA</sequence>
<comment type="cofactor">
    <cofactor evidence="15">
        <name>Zn(2+)</name>
        <dbReference type="ChEBI" id="CHEBI:29105"/>
    </cofactor>
    <cofactor evidence="15">
        <name>Co(2+)</name>
        <dbReference type="ChEBI" id="CHEBI:48828"/>
    </cofactor>
    <text evidence="15">Binds 2 Zn(2+) or Co(2+) ions per subunit.</text>
</comment>
<dbReference type="Gene3D" id="3.40.630.10">
    <property type="entry name" value="Zn peptidases"/>
    <property type="match status" value="2"/>
</dbReference>
<dbReference type="InterPro" id="IPR036264">
    <property type="entry name" value="Bact_exopeptidase_dim_dom"/>
</dbReference>
<dbReference type="EC" id="3.5.1.18" evidence="4 15"/>
<comment type="caution">
    <text evidence="18">The sequence shown here is derived from an EMBL/GenBank/DDBJ whole genome shotgun (WGS) entry which is preliminary data.</text>
</comment>
<evidence type="ECO:0000256" key="3">
    <source>
        <dbReference type="ARBA" id="ARBA00011738"/>
    </source>
</evidence>
<evidence type="ECO:0000256" key="6">
    <source>
        <dbReference type="ARBA" id="ARBA00022605"/>
    </source>
</evidence>
<evidence type="ECO:0000313" key="18">
    <source>
        <dbReference type="EMBL" id="MBE1236404.1"/>
    </source>
</evidence>
<evidence type="ECO:0000256" key="10">
    <source>
        <dbReference type="ARBA" id="ARBA00022915"/>
    </source>
</evidence>
<dbReference type="InterPro" id="IPR002933">
    <property type="entry name" value="Peptidase_M20"/>
</dbReference>
<dbReference type="GO" id="GO:0006526">
    <property type="term" value="P:L-arginine biosynthetic process"/>
    <property type="evidence" value="ECO:0007669"/>
    <property type="project" value="TreeGrafter"/>
</dbReference>
<evidence type="ECO:0000256" key="7">
    <source>
        <dbReference type="ARBA" id="ARBA00022723"/>
    </source>
</evidence>
<feature type="binding site" evidence="15">
    <location>
        <position position="132"/>
    </location>
    <ligand>
        <name>Zn(2+)</name>
        <dbReference type="ChEBI" id="CHEBI:29105"/>
        <label>2</label>
    </ligand>
</feature>
<dbReference type="UniPathway" id="UPA00034">
    <property type="reaction ID" value="UER00021"/>
</dbReference>
<feature type="active site" description="Proton acceptor" evidence="15">
    <location>
        <position position="165"/>
    </location>
</feature>
<evidence type="ECO:0000256" key="4">
    <source>
        <dbReference type="ARBA" id="ARBA00011921"/>
    </source>
</evidence>
<keyword evidence="10 15" id="KW-0220">Diaminopimelate biosynthesis</keyword>
<keyword evidence="19" id="KW-1185">Reference proteome</keyword>
<feature type="active site" evidence="15">
    <location>
        <position position="103"/>
    </location>
</feature>
<dbReference type="GO" id="GO:0009089">
    <property type="term" value="P:lysine biosynthetic process via diaminopimelate"/>
    <property type="evidence" value="ECO:0007669"/>
    <property type="project" value="UniProtKB-UniRule"/>
</dbReference>
<comment type="pathway">
    <text evidence="1 15">Amino-acid biosynthesis; L-lysine biosynthesis via DAP pathway; LL-2,6-diaminopimelate from (S)-tetrahydrodipicolinate (succinylase route): step 3/3.</text>
</comment>
<evidence type="ECO:0000256" key="12">
    <source>
        <dbReference type="ARBA" id="ARBA00023285"/>
    </source>
</evidence>
<evidence type="ECO:0000256" key="16">
    <source>
        <dbReference type="SAM" id="MobiDB-lite"/>
    </source>
</evidence>
<evidence type="ECO:0000256" key="5">
    <source>
        <dbReference type="ARBA" id="ARBA00022391"/>
    </source>
</evidence>
<dbReference type="InterPro" id="IPR011650">
    <property type="entry name" value="Peptidase_M20_dimer"/>
</dbReference>
<keyword evidence="7 15" id="KW-0479">Metal-binding</keyword>
<dbReference type="Proteomes" id="UP000631034">
    <property type="component" value="Unassembled WGS sequence"/>
</dbReference>
<feature type="domain" description="Peptidase M20 dimerisation" evidence="17">
    <location>
        <begin position="207"/>
        <end position="310"/>
    </location>
</feature>
<dbReference type="Pfam" id="PF07687">
    <property type="entry name" value="M20_dimer"/>
    <property type="match status" value="1"/>
</dbReference>
<evidence type="ECO:0000256" key="9">
    <source>
        <dbReference type="ARBA" id="ARBA00022833"/>
    </source>
</evidence>
<dbReference type="EMBL" id="JACZHT010000001">
    <property type="protein sequence ID" value="MBE1236404.1"/>
    <property type="molecule type" value="Genomic_DNA"/>
</dbReference>
<evidence type="ECO:0000256" key="14">
    <source>
        <dbReference type="ARBA" id="ARBA00051301"/>
    </source>
</evidence>
<evidence type="ECO:0000259" key="17">
    <source>
        <dbReference type="Pfam" id="PF07687"/>
    </source>
</evidence>
<evidence type="ECO:0000256" key="15">
    <source>
        <dbReference type="HAMAP-Rule" id="MF_01690"/>
    </source>
</evidence>
<evidence type="ECO:0000256" key="13">
    <source>
        <dbReference type="ARBA" id="ARBA00031891"/>
    </source>
</evidence>
<dbReference type="SUPFAM" id="SSF55031">
    <property type="entry name" value="Bacterial exopeptidase dimerisation domain"/>
    <property type="match status" value="1"/>
</dbReference>
<keyword evidence="8 15" id="KW-0378">Hydrolase</keyword>
<dbReference type="GO" id="GO:0050897">
    <property type="term" value="F:cobalt ion binding"/>
    <property type="evidence" value="ECO:0007669"/>
    <property type="project" value="UniProtKB-UniRule"/>
</dbReference>
<dbReference type="NCBIfam" id="NF009557">
    <property type="entry name" value="PRK13009.1"/>
    <property type="match status" value="1"/>
</dbReference>
<dbReference type="GO" id="GO:0008777">
    <property type="term" value="F:acetylornithine deacetylase activity"/>
    <property type="evidence" value="ECO:0007669"/>
    <property type="project" value="TreeGrafter"/>
</dbReference>
<comment type="similarity">
    <text evidence="2 15">Belongs to the peptidase M20A family. DapE subfamily.</text>
</comment>
<dbReference type="Gene3D" id="3.30.70.360">
    <property type="match status" value="1"/>
</dbReference>
<keyword evidence="9 15" id="KW-0862">Zinc</keyword>
<dbReference type="HAMAP" id="MF_01690">
    <property type="entry name" value="DapE"/>
    <property type="match status" value="1"/>
</dbReference>
<comment type="function">
    <text evidence="15">Catalyzes the hydrolysis of N-succinyl-L,L-diaminopimelic acid (SDAP), forming succinate and LL-2,6-diaminopimelate (DAP), an intermediate involved in the bacterial biosynthesis of lysine and meso-diaminopimelic acid, an essential component of bacterial cell walls.</text>
</comment>
<gene>
    <name evidence="15 18" type="primary">dapE</name>
    <name evidence="18" type="ORF">IHV25_01880</name>
</gene>
<dbReference type="InterPro" id="IPR050072">
    <property type="entry name" value="Peptidase_M20A"/>
</dbReference>
<comment type="subunit">
    <text evidence="3 15">Homodimer.</text>
</comment>
<dbReference type="NCBIfam" id="TIGR01246">
    <property type="entry name" value="dapE_proteo"/>
    <property type="match status" value="1"/>
</dbReference>
<dbReference type="RefSeq" id="WP_192533266.1">
    <property type="nucleotide sequence ID" value="NZ_JACZHT010000001.1"/>
</dbReference>
<evidence type="ECO:0000256" key="2">
    <source>
        <dbReference type="ARBA" id="ARBA00006746"/>
    </source>
</evidence>